<protein>
    <submittedName>
        <fullName evidence="2">Uncharacterized protein</fullName>
    </submittedName>
</protein>
<feature type="transmembrane region" description="Helical" evidence="1">
    <location>
        <begin position="21"/>
        <end position="39"/>
    </location>
</feature>
<dbReference type="Proteomes" id="UP000319384">
    <property type="component" value="Unassembled WGS sequence"/>
</dbReference>
<dbReference type="AlphaFoldDB" id="A0A520N1W2"/>
<gene>
    <name evidence="2" type="ORF">EVA95_00445</name>
</gene>
<proteinExistence type="predicted"/>
<keyword evidence="1" id="KW-0472">Membrane</keyword>
<keyword evidence="1" id="KW-1133">Transmembrane helix</keyword>
<reference evidence="2 3" key="1">
    <citation type="submission" date="2019-02" db="EMBL/GenBank/DDBJ databases">
        <title>Prokaryotic population dynamics and viral predation in marine succession experiment using metagenomics: the confinement effect.</title>
        <authorList>
            <person name="Haro-Moreno J.M."/>
            <person name="Rodriguez-Valera F."/>
            <person name="Lopez-Perez M."/>
        </authorList>
    </citation>
    <scope>NUCLEOTIDE SEQUENCE [LARGE SCALE GENOMIC DNA]</scope>
    <source>
        <strain evidence="2">MED-G162</strain>
    </source>
</reference>
<accession>A0A520N1W2</accession>
<comment type="caution">
    <text evidence="2">The sequence shown here is derived from an EMBL/GenBank/DDBJ whole genome shotgun (WGS) entry which is preliminary data.</text>
</comment>
<name>A0A520N1W2_9GAMM</name>
<organism evidence="2 3">
    <name type="scientific">SAR86 cluster bacterium</name>
    <dbReference type="NCBI Taxonomy" id="2030880"/>
    <lineage>
        <taxon>Bacteria</taxon>
        <taxon>Pseudomonadati</taxon>
        <taxon>Pseudomonadota</taxon>
        <taxon>Gammaproteobacteria</taxon>
        <taxon>SAR86 cluster</taxon>
    </lineage>
</organism>
<evidence type="ECO:0000313" key="3">
    <source>
        <dbReference type="Proteomes" id="UP000319384"/>
    </source>
</evidence>
<evidence type="ECO:0000256" key="1">
    <source>
        <dbReference type="SAM" id="Phobius"/>
    </source>
</evidence>
<dbReference type="EMBL" id="SHBH01000002">
    <property type="protein sequence ID" value="RZO27460.1"/>
    <property type="molecule type" value="Genomic_DNA"/>
</dbReference>
<feature type="transmembrane region" description="Helical" evidence="1">
    <location>
        <begin position="51"/>
        <end position="75"/>
    </location>
</feature>
<sequence>MKLDFFYSLNKIKSYLKQVTDVLLLVVAVALLLGIVFGPEAPFVGYVYSNLINIIEAIGDNGIVALVSLIIIFLINKR</sequence>
<evidence type="ECO:0000313" key="2">
    <source>
        <dbReference type="EMBL" id="RZO27460.1"/>
    </source>
</evidence>
<keyword evidence="1" id="KW-0812">Transmembrane</keyword>